<comment type="subcellular location">
    <subcellularLocation>
        <location evidence="2">Peroxisome membrane</location>
        <topology evidence="2">Multi-pass membrane protein</topology>
    </subcellularLocation>
</comment>
<keyword evidence="7" id="KW-0808">Transferase</keyword>
<keyword evidence="12" id="KW-0862">Zinc</keyword>
<name>A0ABQ7JE12_9APIC</name>
<evidence type="ECO:0000256" key="16">
    <source>
        <dbReference type="ARBA" id="ARBA00023140"/>
    </source>
</evidence>
<keyword evidence="10" id="KW-0863">Zinc-finger</keyword>
<evidence type="ECO:0000256" key="8">
    <source>
        <dbReference type="ARBA" id="ARBA00022692"/>
    </source>
</evidence>
<dbReference type="InterPro" id="IPR025654">
    <property type="entry name" value="PEX2/10"/>
</dbReference>
<dbReference type="EMBL" id="JADAQX010000071">
    <property type="protein sequence ID" value="KAF8822226.1"/>
    <property type="molecule type" value="Genomic_DNA"/>
</dbReference>
<evidence type="ECO:0000256" key="5">
    <source>
        <dbReference type="ARBA" id="ARBA00012483"/>
    </source>
</evidence>
<evidence type="ECO:0000256" key="2">
    <source>
        <dbReference type="ARBA" id="ARBA00004585"/>
    </source>
</evidence>
<reference evidence="18 19" key="1">
    <citation type="journal article" date="2020" name="bioRxiv">
        <title>Metabolic contributions of an alphaproteobacterial endosymbiont in the apicomplexan Cardiosporidium cionae.</title>
        <authorList>
            <person name="Hunter E.S."/>
            <person name="Paight C.J."/>
            <person name="Lane C.E."/>
        </authorList>
    </citation>
    <scope>NUCLEOTIDE SEQUENCE [LARGE SCALE GENOMIC DNA]</scope>
    <source>
        <strain evidence="18">ESH_2018</strain>
    </source>
</reference>
<evidence type="ECO:0000256" key="1">
    <source>
        <dbReference type="ARBA" id="ARBA00000900"/>
    </source>
</evidence>
<protein>
    <recommendedName>
        <fullName evidence="5">RING-type E3 ubiquitin transferase</fullName>
        <ecNumber evidence="5">2.3.2.27</ecNumber>
    </recommendedName>
</protein>
<evidence type="ECO:0000256" key="13">
    <source>
        <dbReference type="ARBA" id="ARBA00022927"/>
    </source>
</evidence>
<evidence type="ECO:0000256" key="3">
    <source>
        <dbReference type="ARBA" id="ARBA00004906"/>
    </source>
</evidence>
<evidence type="ECO:0000256" key="12">
    <source>
        <dbReference type="ARBA" id="ARBA00022833"/>
    </source>
</evidence>
<dbReference type="InterPro" id="IPR006845">
    <property type="entry name" value="Pex_N"/>
</dbReference>
<gene>
    <name evidence="18" type="ORF">IE077_000758</name>
</gene>
<evidence type="ECO:0000256" key="11">
    <source>
        <dbReference type="ARBA" id="ARBA00022786"/>
    </source>
</evidence>
<keyword evidence="9" id="KW-0479">Metal-binding</keyword>
<keyword evidence="15" id="KW-0472">Membrane</keyword>
<keyword evidence="14" id="KW-1133">Transmembrane helix</keyword>
<keyword evidence="19" id="KW-1185">Reference proteome</keyword>
<sequence>MEDNAKSPHSCGFSHQKPILSYASQSDIIRCLQKDEFYVAAMREYIWAMIATAPSSFPILTIAQKWRQEVNISAEALYYFLTTVRGEKSFGEEYCDLIQVHSTTHLQPLFCSRLTLIFLQLVPQYLLQLILTLACKQKFQRLVHILNIIEEAVLPSTTSSYEIVANVHRLHLALFFLSGTYFHISKRLMKIKYLFVSTAHHPGNSNKALPLFLLLQVAISFWKILNHYPKYTQELASPIFKEDSLDKSNATNLATIEQQNSLSALDSLNGARKRQPVQFAGPNAFLSNWWFSVVTWQLA</sequence>
<evidence type="ECO:0000259" key="17">
    <source>
        <dbReference type="Pfam" id="PF04757"/>
    </source>
</evidence>
<evidence type="ECO:0000313" key="19">
    <source>
        <dbReference type="Proteomes" id="UP000823046"/>
    </source>
</evidence>
<comment type="caution">
    <text evidence="18">The sequence shown here is derived from an EMBL/GenBank/DDBJ whole genome shotgun (WGS) entry which is preliminary data.</text>
</comment>
<dbReference type="Pfam" id="PF04757">
    <property type="entry name" value="Pex2_Pex12"/>
    <property type="match status" value="1"/>
</dbReference>
<evidence type="ECO:0000256" key="15">
    <source>
        <dbReference type="ARBA" id="ARBA00023136"/>
    </source>
</evidence>
<dbReference type="PANTHER" id="PTHR23350">
    <property type="entry name" value="PEROXISOME ASSEMBLY PROTEIN 10"/>
    <property type="match status" value="1"/>
</dbReference>
<accession>A0ABQ7JE12</accession>
<comment type="pathway">
    <text evidence="3">Protein modification; protein ubiquitination.</text>
</comment>
<keyword evidence="16" id="KW-0576">Peroxisome</keyword>
<comment type="catalytic activity">
    <reaction evidence="1">
        <text>S-ubiquitinyl-[E2 ubiquitin-conjugating enzyme]-L-cysteine + [acceptor protein]-L-lysine = [E2 ubiquitin-conjugating enzyme]-L-cysteine + N(6)-ubiquitinyl-[acceptor protein]-L-lysine.</text>
        <dbReference type="EC" id="2.3.2.27"/>
    </reaction>
</comment>
<evidence type="ECO:0000256" key="7">
    <source>
        <dbReference type="ARBA" id="ARBA00022679"/>
    </source>
</evidence>
<dbReference type="Proteomes" id="UP000823046">
    <property type="component" value="Unassembled WGS sequence"/>
</dbReference>
<evidence type="ECO:0000256" key="4">
    <source>
        <dbReference type="ARBA" id="ARBA00008704"/>
    </source>
</evidence>
<evidence type="ECO:0000256" key="10">
    <source>
        <dbReference type="ARBA" id="ARBA00022771"/>
    </source>
</evidence>
<keyword evidence="6" id="KW-0813">Transport</keyword>
<evidence type="ECO:0000313" key="18">
    <source>
        <dbReference type="EMBL" id="KAF8822226.1"/>
    </source>
</evidence>
<keyword evidence="8" id="KW-0812">Transmembrane</keyword>
<evidence type="ECO:0000256" key="9">
    <source>
        <dbReference type="ARBA" id="ARBA00022723"/>
    </source>
</evidence>
<organism evidence="18 19">
    <name type="scientific">Cardiosporidium cionae</name>
    <dbReference type="NCBI Taxonomy" id="476202"/>
    <lineage>
        <taxon>Eukaryota</taxon>
        <taxon>Sar</taxon>
        <taxon>Alveolata</taxon>
        <taxon>Apicomplexa</taxon>
        <taxon>Aconoidasida</taxon>
        <taxon>Nephromycida</taxon>
        <taxon>Cardiosporidium</taxon>
    </lineage>
</organism>
<proteinExistence type="inferred from homology"/>
<keyword evidence="11" id="KW-0833">Ubl conjugation pathway</keyword>
<evidence type="ECO:0000256" key="14">
    <source>
        <dbReference type="ARBA" id="ARBA00022989"/>
    </source>
</evidence>
<feature type="domain" description="Pex N-terminal" evidence="17">
    <location>
        <begin position="56"/>
        <end position="223"/>
    </location>
</feature>
<keyword evidence="13" id="KW-0653">Protein transport</keyword>
<dbReference type="PANTHER" id="PTHR23350:SF0">
    <property type="entry name" value="PEROXISOME BIOGENESIS FACTOR 10"/>
    <property type="match status" value="1"/>
</dbReference>
<evidence type="ECO:0000256" key="6">
    <source>
        <dbReference type="ARBA" id="ARBA00022448"/>
    </source>
</evidence>
<dbReference type="EC" id="2.3.2.27" evidence="5"/>
<comment type="similarity">
    <text evidence="4">Belongs to the pex2/pex10/pex12 family.</text>
</comment>